<evidence type="ECO:0000256" key="1">
    <source>
        <dbReference type="ARBA" id="ARBA00001881"/>
    </source>
</evidence>
<comment type="subunit">
    <text evidence="4">Homotetramer.</text>
</comment>
<evidence type="ECO:0000256" key="4">
    <source>
        <dbReference type="ARBA" id="ARBA00011881"/>
    </source>
</evidence>
<name>A0A4S4BJ21_9BACL</name>
<comment type="catalytic activity">
    <reaction evidence="1">
        <text>4-amino-5-aminomethyl-2-methylpyrimidine + H2O = 4-amino-5-hydroxymethyl-2-methylpyrimidine + NH4(+)</text>
        <dbReference type="Rhea" id="RHEA:31799"/>
        <dbReference type="ChEBI" id="CHEBI:15377"/>
        <dbReference type="ChEBI" id="CHEBI:16892"/>
        <dbReference type="ChEBI" id="CHEBI:28938"/>
        <dbReference type="ChEBI" id="CHEBI:63416"/>
        <dbReference type="EC" id="3.5.99.2"/>
    </reaction>
</comment>
<dbReference type="GO" id="GO:0050334">
    <property type="term" value="F:thiaminase activity"/>
    <property type="evidence" value="ECO:0007669"/>
    <property type="project" value="UniProtKB-EC"/>
</dbReference>
<dbReference type="OrthoDB" id="9800756at2"/>
<reference evidence="11 12" key="1">
    <citation type="submission" date="2019-04" db="EMBL/GenBank/DDBJ databases">
        <title>Cohnella sp. nov. isolated from preserved vegetables.</title>
        <authorList>
            <person name="Lin S.-Y."/>
            <person name="Hung M.-H."/>
            <person name="Young C.-C."/>
        </authorList>
    </citation>
    <scope>NUCLEOTIDE SEQUENCE [LARGE SCALE GENOMIC DNA]</scope>
    <source>
        <strain evidence="11 12">CC-MHH1044</strain>
    </source>
</reference>
<dbReference type="HAMAP" id="MF_00654">
    <property type="entry name" value="PQQ_syn_PqqC"/>
    <property type="match status" value="1"/>
</dbReference>
<dbReference type="PANTHER" id="PTHR40279:SF3">
    <property type="entry name" value="4-AMINOBENZOATE SYNTHASE"/>
    <property type="match status" value="1"/>
</dbReference>
<feature type="domain" description="Thiaminase-2/PQQC" evidence="10">
    <location>
        <begin position="10"/>
        <end position="219"/>
    </location>
</feature>
<comment type="similarity">
    <text evidence="3">Belongs to the TenA family.</text>
</comment>
<dbReference type="UniPathway" id="UPA00060"/>
<evidence type="ECO:0000313" key="12">
    <source>
        <dbReference type="Proteomes" id="UP000310636"/>
    </source>
</evidence>
<dbReference type="UniPathway" id="UPA00539"/>
<dbReference type="Proteomes" id="UP000310636">
    <property type="component" value="Unassembled WGS sequence"/>
</dbReference>
<dbReference type="GO" id="GO:0009228">
    <property type="term" value="P:thiamine biosynthetic process"/>
    <property type="evidence" value="ECO:0007669"/>
    <property type="project" value="UniProtKB-KW"/>
</dbReference>
<dbReference type="AlphaFoldDB" id="A0A4S4BJ21"/>
<dbReference type="EMBL" id="SSOB01000039">
    <property type="protein sequence ID" value="THF74637.1"/>
    <property type="molecule type" value="Genomic_DNA"/>
</dbReference>
<evidence type="ECO:0000256" key="8">
    <source>
        <dbReference type="ARBA" id="ARBA00048337"/>
    </source>
</evidence>
<dbReference type="InterPro" id="IPR004305">
    <property type="entry name" value="Thiaminase-2/PQQC"/>
</dbReference>
<gene>
    <name evidence="9 11" type="primary">pqqC</name>
    <name evidence="11" type="ORF">E6C55_24835</name>
</gene>
<comment type="catalytic activity">
    <reaction evidence="8">
        <text>thiamine + H2O = 5-(2-hydroxyethyl)-4-methylthiazole + 4-amino-5-hydroxymethyl-2-methylpyrimidine + H(+)</text>
        <dbReference type="Rhea" id="RHEA:17509"/>
        <dbReference type="ChEBI" id="CHEBI:15377"/>
        <dbReference type="ChEBI" id="CHEBI:15378"/>
        <dbReference type="ChEBI" id="CHEBI:16892"/>
        <dbReference type="ChEBI" id="CHEBI:17957"/>
        <dbReference type="ChEBI" id="CHEBI:18385"/>
        <dbReference type="EC" id="3.5.99.2"/>
    </reaction>
</comment>
<evidence type="ECO:0000256" key="5">
    <source>
        <dbReference type="ARBA" id="ARBA00022905"/>
    </source>
</evidence>
<organism evidence="11 12">
    <name type="scientific">Cohnella fermenti</name>
    <dbReference type="NCBI Taxonomy" id="2565925"/>
    <lineage>
        <taxon>Bacteria</taxon>
        <taxon>Bacillati</taxon>
        <taxon>Bacillota</taxon>
        <taxon>Bacilli</taxon>
        <taxon>Bacillales</taxon>
        <taxon>Paenibacillaceae</taxon>
        <taxon>Cohnella</taxon>
    </lineage>
</organism>
<dbReference type="EC" id="1.3.3.11" evidence="9"/>
<dbReference type="InterPro" id="IPR011845">
    <property type="entry name" value="PqqC"/>
</dbReference>
<evidence type="ECO:0000256" key="2">
    <source>
        <dbReference type="ARBA" id="ARBA00004948"/>
    </source>
</evidence>
<dbReference type="SUPFAM" id="SSF48613">
    <property type="entry name" value="Heme oxygenase-like"/>
    <property type="match status" value="1"/>
</dbReference>
<accession>A0A4S4BJ21</accession>
<evidence type="ECO:0000259" key="10">
    <source>
        <dbReference type="Pfam" id="PF03070"/>
    </source>
</evidence>
<dbReference type="GO" id="GO:0018189">
    <property type="term" value="P:pyrroloquinoline quinone biosynthetic process"/>
    <property type="evidence" value="ECO:0007669"/>
    <property type="project" value="UniProtKB-UniRule"/>
</dbReference>
<keyword evidence="6" id="KW-0784">Thiamine biosynthesis</keyword>
<dbReference type="PANTHER" id="PTHR40279">
    <property type="entry name" value="PQQC-LIKE PROTEIN"/>
    <property type="match status" value="1"/>
</dbReference>
<keyword evidence="7 9" id="KW-0560">Oxidoreductase</keyword>
<dbReference type="NCBIfam" id="TIGR02111">
    <property type="entry name" value="PQQ_syn_pqqC"/>
    <property type="match status" value="1"/>
</dbReference>
<comment type="catalytic activity">
    <reaction evidence="9">
        <text>6-(2-amino-2-carboxyethyl)-7,8-dioxo-1,2,3,4,7,8-hexahydroquinoline-2,4-dicarboxylate + 3 O2 = pyrroloquinoline quinone + 2 H2O2 + 2 H2O + H(+)</text>
        <dbReference type="Rhea" id="RHEA:10692"/>
        <dbReference type="ChEBI" id="CHEBI:15377"/>
        <dbReference type="ChEBI" id="CHEBI:15378"/>
        <dbReference type="ChEBI" id="CHEBI:15379"/>
        <dbReference type="ChEBI" id="CHEBI:16240"/>
        <dbReference type="ChEBI" id="CHEBI:58442"/>
        <dbReference type="ChEBI" id="CHEBI:58778"/>
        <dbReference type="EC" id="1.3.3.11"/>
    </reaction>
</comment>
<dbReference type="GO" id="GO:0009229">
    <property type="term" value="P:thiamine diphosphate biosynthetic process"/>
    <property type="evidence" value="ECO:0007669"/>
    <property type="project" value="UniProtKB-UniPathway"/>
</dbReference>
<evidence type="ECO:0000256" key="7">
    <source>
        <dbReference type="ARBA" id="ARBA00023002"/>
    </source>
</evidence>
<dbReference type="InterPro" id="IPR016084">
    <property type="entry name" value="Haem_Oase-like_multi-hlx"/>
</dbReference>
<proteinExistence type="inferred from homology"/>
<dbReference type="GO" id="GO:0033732">
    <property type="term" value="F:pyrroloquinoline-quinone synthase activity"/>
    <property type="evidence" value="ECO:0007669"/>
    <property type="project" value="UniProtKB-EC"/>
</dbReference>
<comment type="function">
    <text evidence="9">Ring cyclization and eight-electron oxidation of 3a-(2-amino-2-carboxyethyl)-4,5-dioxo-4,5,6,7,8,9-hexahydroquinoline-7,9-dicarboxylic-acid to PQQ.</text>
</comment>
<comment type="pathway">
    <text evidence="2">Cofactor biosynthesis; thiamine diphosphate biosynthesis.</text>
</comment>
<comment type="caution">
    <text evidence="11">The sequence shown here is derived from an EMBL/GenBank/DDBJ whole genome shotgun (WGS) entry which is preliminary data.</text>
</comment>
<sequence>MLSNEQFTSRLRQVGEERYHDKHPYHIAMHEGKLSQAQVRAWIANRFYYQKNIPVKDALILSKLPSREERREWLQRVIDHDGRQGDEGGIEAWIRLGEAAGIPREEMQDERHVLPSVRFAVDAYVNFCRLEPWPIAVASSLTELFAPTLVSKRIGVFEQLYPWIKPEGLAYFEARLTQAPRDADHGLRLVLRECRDRREQEQAIAALRFKCDVLWALLDALSLAYPDPANPGEEGRR</sequence>
<comment type="pathway">
    <text evidence="9">Cofactor biosynthesis; pyrroloquinoline quinone biosynthesis.</text>
</comment>
<keyword evidence="12" id="KW-1185">Reference proteome</keyword>
<protein>
    <recommendedName>
        <fullName evidence="9">Pyrroloquinoline-quinone synthase</fullName>
        <ecNumber evidence="9">1.3.3.11</ecNumber>
    </recommendedName>
    <alternativeName>
        <fullName evidence="9">Coenzyme PQQ synthesis protein C</fullName>
    </alternativeName>
    <alternativeName>
        <fullName evidence="9">Pyrroloquinoline quinone biosynthesis protein C</fullName>
    </alternativeName>
</protein>
<evidence type="ECO:0000256" key="9">
    <source>
        <dbReference type="HAMAP-Rule" id="MF_00654"/>
    </source>
</evidence>
<evidence type="ECO:0000256" key="6">
    <source>
        <dbReference type="ARBA" id="ARBA00022977"/>
    </source>
</evidence>
<comment type="similarity">
    <text evidence="9">Belongs to the PqqC family.</text>
</comment>
<keyword evidence="5 9" id="KW-0884">PQQ biosynthesis</keyword>
<evidence type="ECO:0000313" key="11">
    <source>
        <dbReference type="EMBL" id="THF74637.1"/>
    </source>
</evidence>
<dbReference type="InterPro" id="IPR039068">
    <property type="entry name" value="PqqC-like"/>
</dbReference>
<evidence type="ECO:0000256" key="3">
    <source>
        <dbReference type="ARBA" id="ARBA00010264"/>
    </source>
</evidence>
<dbReference type="Gene3D" id="1.20.910.10">
    <property type="entry name" value="Heme oxygenase-like"/>
    <property type="match status" value="1"/>
</dbReference>
<dbReference type="Pfam" id="PF03070">
    <property type="entry name" value="TENA_THI-4"/>
    <property type="match status" value="1"/>
</dbReference>